<feature type="domain" description="HAMP" evidence="12">
    <location>
        <begin position="388"/>
        <end position="443"/>
    </location>
</feature>
<protein>
    <submittedName>
        <fullName evidence="13">Methyl-accepting chemotaxis protein McpC</fullName>
    </submittedName>
</protein>
<organism evidence="13 14">
    <name type="scientific">Clostridium formicaceticum</name>
    <dbReference type="NCBI Taxonomy" id="1497"/>
    <lineage>
        <taxon>Bacteria</taxon>
        <taxon>Bacillati</taxon>
        <taxon>Bacillota</taxon>
        <taxon>Clostridia</taxon>
        <taxon>Eubacteriales</taxon>
        <taxon>Clostridiaceae</taxon>
        <taxon>Clostridium</taxon>
    </lineage>
</organism>
<dbReference type="Pfam" id="PF00672">
    <property type="entry name" value="HAMP"/>
    <property type="match status" value="1"/>
</dbReference>
<dbReference type="Proteomes" id="UP000192478">
    <property type="component" value="Chromosome"/>
</dbReference>
<dbReference type="GO" id="GO:0006935">
    <property type="term" value="P:chemotaxis"/>
    <property type="evidence" value="ECO:0007669"/>
    <property type="project" value="UniProtKB-KW"/>
</dbReference>
<dbReference type="PANTHER" id="PTHR32089:SF112">
    <property type="entry name" value="LYSOZYME-LIKE PROTEIN-RELATED"/>
    <property type="match status" value="1"/>
</dbReference>
<keyword evidence="5 10" id="KW-1133">Transmembrane helix</keyword>
<evidence type="ECO:0000256" key="8">
    <source>
        <dbReference type="ARBA" id="ARBA00029447"/>
    </source>
</evidence>
<evidence type="ECO:0000256" key="5">
    <source>
        <dbReference type="ARBA" id="ARBA00022989"/>
    </source>
</evidence>
<evidence type="ECO:0000256" key="7">
    <source>
        <dbReference type="ARBA" id="ARBA00023224"/>
    </source>
</evidence>
<dbReference type="PROSITE" id="PS50885">
    <property type="entry name" value="HAMP"/>
    <property type="match status" value="1"/>
</dbReference>
<accession>A0AAC9WI40</accession>
<dbReference type="AlphaFoldDB" id="A0AAC9WI40"/>
<gene>
    <name evidence="13" type="primary">mcpC_2</name>
    <name evidence="13" type="ORF">CLFO_41070</name>
</gene>
<dbReference type="SMART" id="SM00283">
    <property type="entry name" value="MA"/>
    <property type="match status" value="1"/>
</dbReference>
<comment type="similarity">
    <text evidence="8">Belongs to the methyl-accepting chemotaxis (MCP) protein family.</text>
</comment>
<keyword evidence="7 9" id="KW-0807">Transducer</keyword>
<proteinExistence type="inferred from homology"/>
<dbReference type="GO" id="GO:0007165">
    <property type="term" value="P:signal transduction"/>
    <property type="evidence" value="ECO:0007669"/>
    <property type="project" value="UniProtKB-KW"/>
</dbReference>
<dbReference type="InterPro" id="IPR033479">
    <property type="entry name" value="dCache_1"/>
</dbReference>
<dbReference type="GO" id="GO:0005886">
    <property type="term" value="C:plasma membrane"/>
    <property type="evidence" value="ECO:0007669"/>
    <property type="project" value="UniProtKB-SubCell"/>
</dbReference>
<dbReference type="Gene3D" id="1.10.287.950">
    <property type="entry name" value="Methyl-accepting chemotaxis protein"/>
    <property type="match status" value="1"/>
</dbReference>
<evidence type="ECO:0000259" key="12">
    <source>
        <dbReference type="PROSITE" id="PS50885"/>
    </source>
</evidence>
<dbReference type="Pfam" id="PF02743">
    <property type="entry name" value="dCache_1"/>
    <property type="match status" value="1"/>
</dbReference>
<evidence type="ECO:0000256" key="6">
    <source>
        <dbReference type="ARBA" id="ARBA00023136"/>
    </source>
</evidence>
<keyword evidence="3" id="KW-0145">Chemotaxis</keyword>
<comment type="subcellular location">
    <subcellularLocation>
        <location evidence="1">Cell membrane</location>
        <topology evidence="1">Multi-pass membrane protein</topology>
    </subcellularLocation>
</comment>
<feature type="transmembrane region" description="Helical" evidence="10">
    <location>
        <begin position="368"/>
        <end position="387"/>
    </location>
</feature>
<dbReference type="EMBL" id="CP020559">
    <property type="protein sequence ID" value="ARE89626.1"/>
    <property type="molecule type" value="Genomic_DNA"/>
</dbReference>
<evidence type="ECO:0000256" key="10">
    <source>
        <dbReference type="SAM" id="Phobius"/>
    </source>
</evidence>
<dbReference type="Gene3D" id="3.30.450.20">
    <property type="entry name" value="PAS domain"/>
    <property type="match status" value="1"/>
</dbReference>
<evidence type="ECO:0000256" key="3">
    <source>
        <dbReference type="ARBA" id="ARBA00022500"/>
    </source>
</evidence>
<evidence type="ECO:0000259" key="11">
    <source>
        <dbReference type="PROSITE" id="PS50111"/>
    </source>
</evidence>
<evidence type="ECO:0000256" key="2">
    <source>
        <dbReference type="ARBA" id="ARBA00022475"/>
    </source>
</evidence>
<evidence type="ECO:0000313" key="13">
    <source>
        <dbReference type="EMBL" id="ARE89626.1"/>
    </source>
</evidence>
<dbReference type="Gene3D" id="1.10.8.500">
    <property type="entry name" value="HAMP domain in histidine kinase"/>
    <property type="match status" value="1"/>
</dbReference>
<dbReference type="SUPFAM" id="SSF58104">
    <property type="entry name" value="Methyl-accepting chemotaxis protein (MCP) signaling domain"/>
    <property type="match status" value="1"/>
</dbReference>
<evidence type="ECO:0000256" key="1">
    <source>
        <dbReference type="ARBA" id="ARBA00004651"/>
    </source>
</evidence>
<sequence length="749" mass="84333">MKIKIGNRNSKFKKDTKKDIEKFFKESKESIVRLKHFLINTKFINKIKENSRVFVNLNDLKIHNKLLAMVSITGLIPIIVLSILIVNNASSKIEDEILKANQLFTTLTKERINEYFYNREVDGQTLAKSKIISEGIEELNRFDSSGLEEQKIMDDFQKYLDVVLEKHEYTDIFLTNKYGEVIFSNRYEKIDIAPLVFSGDFCEKAMTGKQNWSGVFRNSFIGDNLMVLTTPVYSRTIANHPIGTLNIVLNQSKINAIVQNGIDKLGITGDAYLIDFEGLLLTNTMKEQNLQRIALEDILETEAVGILSEPIKRGDLTFNQTKTYKGYEGKEVIGTLSIAKIGDSFVGLIIEVEEDEAYGSISELRRSLLVIILFMIGIFTVLTIKMAQSISKPISEVIGITNELADYNLKRHMSIDEVKRKDEIGDLERAIIKIRDNLRNIIREVEKSAGKVASSSEELKINSQQSSKSIDEVAKTISELAQCSLEQAKNAEESSQKSKELNNIMLEDVENLKQMTEATNEVGKLVESGLEIIKILSKTTKESSDANKKVHFNILKSNESSKKIEEASKVILTIADKTNLLALNAAIEAARAGEHGRGFAVVADEIRKLAEQSKESTKIIDQIVNNLRKDNVEVVETMENLMNIYKEQVGSVNLTKDKYIEIAEAIKMTEYKVMVLNESSLKMDKMRVEVEDRIQRLAAVTEENSSNIKQVAESMEEQAVSVEEISNASEGLDALAQHLQIIIGKFTIE</sequence>
<dbReference type="Pfam" id="PF00015">
    <property type="entry name" value="MCPsignal"/>
    <property type="match status" value="1"/>
</dbReference>
<feature type="transmembrane region" description="Helical" evidence="10">
    <location>
        <begin position="66"/>
        <end position="86"/>
    </location>
</feature>
<dbReference type="PANTHER" id="PTHR32089">
    <property type="entry name" value="METHYL-ACCEPTING CHEMOTAXIS PROTEIN MCPB"/>
    <property type="match status" value="1"/>
</dbReference>
<feature type="domain" description="Methyl-accepting transducer" evidence="11">
    <location>
        <begin position="462"/>
        <end position="712"/>
    </location>
</feature>
<dbReference type="SMART" id="SM00304">
    <property type="entry name" value="HAMP"/>
    <property type="match status" value="1"/>
</dbReference>
<evidence type="ECO:0000256" key="9">
    <source>
        <dbReference type="PROSITE-ProRule" id="PRU00284"/>
    </source>
</evidence>
<keyword evidence="2" id="KW-1003">Cell membrane</keyword>
<keyword evidence="4 10" id="KW-0812">Transmembrane</keyword>
<dbReference type="InterPro" id="IPR003660">
    <property type="entry name" value="HAMP_dom"/>
</dbReference>
<dbReference type="RefSeq" id="WP_236905018.1">
    <property type="nucleotide sequence ID" value="NZ_CP017603.1"/>
</dbReference>
<dbReference type="PROSITE" id="PS50111">
    <property type="entry name" value="CHEMOTAXIS_TRANSDUC_2"/>
    <property type="match status" value="1"/>
</dbReference>
<reference evidence="13 14" key="1">
    <citation type="submission" date="2017-03" db="EMBL/GenBank/DDBJ databases">
        <title>Complete sequence of Clostridium formicaceticum DSM 92.</title>
        <authorList>
            <person name="Poehlein A."/>
            <person name="Karl M."/>
            <person name="Bengelsdorf F.R."/>
            <person name="Duerre P."/>
            <person name="Daniel R."/>
        </authorList>
    </citation>
    <scope>NUCLEOTIDE SEQUENCE [LARGE SCALE GENOMIC DNA]</scope>
    <source>
        <strain evidence="13 14">DSM 92</strain>
    </source>
</reference>
<keyword evidence="6 10" id="KW-0472">Membrane</keyword>
<evidence type="ECO:0000256" key="4">
    <source>
        <dbReference type="ARBA" id="ARBA00022692"/>
    </source>
</evidence>
<dbReference type="CDD" id="cd06225">
    <property type="entry name" value="HAMP"/>
    <property type="match status" value="1"/>
</dbReference>
<evidence type="ECO:0000313" key="14">
    <source>
        <dbReference type="Proteomes" id="UP000192478"/>
    </source>
</evidence>
<dbReference type="InterPro" id="IPR004089">
    <property type="entry name" value="MCPsignal_dom"/>
</dbReference>
<name>A0AAC9WI40_9CLOT</name>